<dbReference type="eggNOG" id="COG0596">
    <property type="taxonomic scope" value="Bacteria"/>
</dbReference>
<protein>
    <submittedName>
        <fullName evidence="4">Putative proline iminopeptidase</fullName>
    </submittedName>
</protein>
<dbReference type="InterPro" id="IPR029058">
    <property type="entry name" value="AB_hydrolase_fold"/>
</dbReference>
<dbReference type="GO" id="GO:0006508">
    <property type="term" value="P:proteolysis"/>
    <property type="evidence" value="ECO:0007669"/>
    <property type="project" value="InterPro"/>
</dbReference>
<evidence type="ECO:0000256" key="1">
    <source>
        <dbReference type="ARBA" id="ARBA00010088"/>
    </source>
</evidence>
<reference evidence="4 5" key="1">
    <citation type="journal article" date="2012" name="J. Bacteriol.">
        <title>Genome of Bacillus macauensis ZFHKF-1, a Long-Chain-Forming Bacterium.</title>
        <authorList>
            <person name="Cai L."/>
            <person name="Zhang T."/>
        </authorList>
    </citation>
    <scope>NUCLEOTIDE SEQUENCE [LARGE SCALE GENOMIC DNA]</scope>
    <source>
        <strain evidence="4 5">ZFHKF-1</strain>
    </source>
</reference>
<dbReference type="Gene3D" id="3.40.50.1820">
    <property type="entry name" value="alpha/beta hydrolase"/>
    <property type="match status" value="1"/>
</dbReference>
<evidence type="ECO:0000256" key="2">
    <source>
        <dbReference type="ARBA" id="ARBA00022801"/>
    </source>
</evidence>
<keyword evidence="2" id="KW-0378">Hydrolase</keyword>
<dbReference type="RefSeq" id="WP_007203600.1">
    <property type="nucleotide sequence ID" value="NZ_AKKV01000042.1"/>
</dbReference>
<dbReference type="PATRIC" id="fig|1196324.3.peg.3603"/>
<keyword evidence="5" id="KW-1185">Reference proteome</keyword>
<dbReference type="Pfam" id="PF00561">
    <property type="entry name" value="Abhydrolase_1"/>
    <property type="match status" value="1"/>
</dbReference>
<comment type="similarity">
    <text evidence="1">Belongs to the peptidase S33 family.</text>
</comment>
<dbReference type="PRINTS" id="PR00793">
    <property type="entry name" value="PROAMNOPTASE"/>
</dbReference>
<gene>
    <name evidence="4" type="ORF">A374_17654</name>
</gene>
<dbReference type="SUPFAM" id="SSF53474">
    <property type="entry name" value="alpha/beta-Hydrolases"/>
    <property type="match status" value="1"/>
</dbReference>
<evidence type="ECO:0000313" key="4">
    <source>
        <dbReference type="EMBL" id="EIT83884.1"/>
    </source>
</evidence>
<accession>I8AEV9</accession>
<dbReference type="InterPro" id="IPR000073">
    <property type="entry name" value="AB_hydrolase_1"/>
</dbReference>
<dbReference type="GO" id="GO:0004177">
    <property type="term" value="F:aminopeptidase activity"/>
    <property type="evidence" value="ECO:0007669"/>
    <property type="project" value="UniProtKB-EC"/>
</dbReference>
<dbReference type="PANTHER" id="PTHR43194:SF2">
    <property type="entry name" value="PEROXISOMAL MEMBRANE PROTEIN LPX1"/>
    <property type="match status" value="1"/>
</dbReference>
<dbReference type="InterPro" id="IPR002410">
    <property type="entry name" value="Peptidase_S33"/>
</dbReference>
<name>I8AEV9_9BACL</name>
<dbReference type="EMBL" id="AKKV01000042">
    <property type="protein sequence ID" value="EIT83884.1"/>
    <property type="molecule type" value="Genomic_DNA"/>
</dbReference>
<dbReference type="Proteomes" id="UP000004080">
    <property type="component" value="Unassembled WGS sequence"/>
</dbReference>
<dbReference type="STRING" id="1196324.A374_17654"/>
<dbReference type="OrthoDB" id="53505at2"/>
<organism evidence="4 5">
    <name type="scientific">Fictibacillus macauensis ZFHKF-1</name>
    <dbReference type="NCBI Taxonomy" id="1196324"/>
    <lineage>
        <taxon>Bacteria</taxon>
        <taxon>Bacillati</taxon>
        <taxon>Bacillota</taxon>
        <taxon>Bacilli</taxon>
        <taxon>Bacillales</taxon>
        <taxon>Fictibacillaceae</taxon>
        <taxon>Fictibacillus</taxon>
    </lineage>
</organism>
<feature type="domain" description="AB hydrolase-1" evidence="3">
    <location>
        <begin position="35"/>
        <end position="303"/>
    </location>
</feature>
<dbReference type="InterPro" id="IPR050228">
    <property type="entry name" value="Carboxylesterase_BioH"/>
</dbReference>
<evidence type="ECO:0000313" key="5">
    <source>
        <dbReference type="Proteomes" id="UP000004080"/>
    </source>
</evidence>
<dbReference type="AlphaFoldDB" id="I8AEV9"/>
<proteinExistence type="inferred from homology"/>
<dbReference type="PANTHER" id="PTHR43194">
    <property type="entry name" value="HYDROLASE ALPHA/BETA FOLD FAMILY"/>
    <property type="match status" value="1"/>
</dbReference>
<sequence length="320" mass="36937">MTLDHSSDGIYERFPLTIGSVEQWICIAGKKRHAPLLLLLHGGPGAAQMGYIRHFQQALENHFIVVNWDQRGAGRSYHKHLSASDLTAHQLIEDTIELTCYLKERFKQERIYLLGHSWGGLLGMATIARAPQLYHHYFSVSQVLNINEAERQSYEQLLRLANERQDAVGAQALHSIGPPPWSKARHVRTYNKYINAYDAREHHGHLGWSIFWRALRSKEYRLRDWISLWKGYTFSMKALADDLAHFHVHDVTSVQTPVTFMFGTYDLVVPSPPVYAFYEQLQAPDKEWIWFKQSAHSLPLEEPQKLAGVVYAAHQRRSVL</sequence>
<evidence type="ECO:0000259" key="3">
    <source>
        <dbReference type="Pfam" id="PF00561"/>
    </source>
</evidence>
<comment type="caution">
    <text evidence="4">The sequence shown here is derived from an EMBL/GenBank/DDBJ whole genome shotgun (WGS) entry which is preliminary data.</text>
</comment>